<feature type="transmembrane region" description="Helical" evidence="1">
    <location>
        <begin position="40"/>
        <end position="62"/>
    </location>
</feature>
<sequence length="179" mass="19615">MKTNNLKLITNNFNLGLPRTNAPRYPIGVSSVRGQSMVEVVFAIGIAAIILTTVVSVSVSSVRNSTFSKLNSQANRYAQDLSEWLRRQRDLDWATFKAKANTTGITYCFKTPNPTAWPASGVCGSSDFMTGTKFIRQAKLSLPSTDPLVLSEVTVSWTDSQGTHSVVSITKLVDWRAQP</sequence>
<comment type="caution">
    <text evidence="2">The sequence shown here is derived from an EMBL/GenBank/DDBJ whole genome shotgun (WGS) entry which is preliminary data.</text>
</comment>
<organism evidence="2 3">
    <name type="scientific">Candidatus Woesebacteria bacterium RIFCSPHIGHO2_01_FULL_40_22</name>
    <dbReference type="NCBI Taxonomy" id="1802499"/>
    <lineage>
        <taxon>Bacteria</taxon>
        <taxon>Candidatus Woeseibacteriota</taxon>
    </lineage>
</organism>
<protein>
    <recommendedName>
        <fullName evidence="4">Type II secretion system protein GspI C-terminal domain-containing protein</fullName>
    </recommendedName>
</protein>
<evidence type="ECO:0008006" key="4">
    <source>
        <dbReference type="Google" id="ProtNLM"/>
    </source>
</evidence>
<keyword evidence="1" id="KW-1133">Transmembrane helix</keyword>
<accession>A0A1F7YJA0</accession>
<evidence type="ECO:0000313" key="3">
    <source>
        <dbReference type="Proteomes" id="UP000179221"/>
    </source>
</evidence>
<gene>
    <name evidence="2" type="ORF">A2628_00990</name>
</gene>
<reference evidence="2 3" key="1">
    <citation type="journal article" date="2016" name="Nat. Commun.">
        <title>Thousands of microbial genomes shed light on interconnected biogeochemical processes in an aquifer system.</title>
        <authorList>
            <person name="Anantharaman K."/>
            <person name="Brown C.T."/>
            <person name="Hug L.A."/>
            <person name="Sharon I."/>
            <person name="Castelle C.J."/>
            <person name="Probst A.J."/>
            <person name="Thomas B.C."/>
            <person name="Singh A."/>
            <person name="Wilkins M.J."/>
            <person name="Karaoz U."/>
            <person name="Brodie E.L."/>
            <person name="Williams K.H."/>
            <person name="Hubbard S.S."/>
            <person name="Banfield J.F."/>
        </authorList>
    </citation>
    <scope>NUCLEOTIDE SEQUENCE [LARGE SCALE GENOMIC DNA]</scope>
</reference>
<name>A0A1F7YJA0_9BACT</name>
<dbReference type="Proteomes" id="UP000179221">
    <property type="component" value="Unassembled WGS sequence"/>
</dbReference>
<dbReference type="AlphaFoldDB" id="A0A1F7YJA0"/>
<keyword evidence="1" id="KW-0812">Transmembrane</keyword>
<evidence type="ECO:0000313" key="2">
    <source>
        <dbReference type="EMBL" id="OGM27363.1"/>
    </source>
</evidence>
<evidence type="ECO:0000256" key="1">
    <source>
        <dbReference type="SAM" id="Phobius"/>
    </source>
</evidence>
<dbReference type="EMBL" id="MGGL01000004">
    <property type="protein sequence ID" value="OGM27363.1"/>
    <property type="molecule type" value="Genomic_DNA"/>
</dbReference>
<proteinExistence type="predicted"/>
<keyword evidence="1" id="KW-0472">Membrane</keyword>